<protein>
    <recommendedName>
        <fullName evidence="4">Bypass of forespore C C-terminal domain-containing protein</fullName>
    </recommendedName>
</protein>
<feature type="transmembrane region" description="Helical" evidence="1">
    <location>
        <begin position="21"/>
        <end position="44"/>
    </location>
</feature>
<proteinExistence type="predicted"/>
<keyword evidence="1" id="KW-1133">Transmembrane helix</keyword>
<reference evidence="2 3" key="1">
    <citation type="journal article" date="2009" name="Proc. Natl. Acad. Sci. U.S.A.">
        <title>Characterizing a model human gut microbiota composed of members of its two dominant bacterial phyla.</title>
        <authorList>
            <person name="Mahowald M.A."/>
            <person name="Rey F.E."/>
            <person name="Seedorf H."/>
            <person name="Turnbaugh P.J."/>
            <person name="Fulton R.S."/>
            <person name="Wollam A."/>
            <person name="Shah N."/>
            <person name="Wang C."/>
            <person name="Magrini V."/>
            <person name="Wilson R.K."/>
            <person name="Cantarel B.L."/>
            <person name="Coutinho P.M."/>
            <person name="Henrissat B."/>
            <person name="Crock L.W."/>
            <person name="Russell A."/>
            <person name="Verberkmoes N.C."/>
            <person name="Hettich R.L."/>
            <person name="Gordon J.I."/>
        </authorList>
    </citation>
    <scope>NUCLEOTIDE SEQUENCE [LARGE SCALE GENOMIC DNA]</scope>
    <source>
        <strain evidence="3">ATCC 27750 / DSM 3376 / VPI C15-48 / C15-B4</strain>
    </source>
</reference>
<keyword evidence="1" id="KW-0812">Transmembrane</keyword>
<organism evidence="2 3">
    <name type="scientific">Lachnospira eligens (strain ATCC 27750 / DSM 3376 / VPI C15-48 / C15-B4)</name>
    <name type="common">Eubacterium eligens</name>
    <dbReference type="NCBI Taxonomy" id="515620"/>
    <lineage>
        <taxon>Bacteria</taxon>
        <taxon>Bacillati</taxon>
        <taxon>Bacillota</taxon>
        <taxon>Clostridia</taxon>
        <taxon>Lachnospirales</taxon>
        <taxon>Lachnospiraceae</taxon>
        <taxon>Lachnospira</taxon>
    </lineage>
</organism>
<dbReference type="AlphaFoldDB" id="C4Z062"/>
<evidence type="ECO:0008006" key="4">
    <source>
        <dbReference type="Google" id="ProtNLM"/>
    </source>
</evidence>
<keyword evidence="1" id="KW-0472">Membrane</keyword>
<dbReference type="STRING" id="515620.EUBELI_00974"/>
<keyword evidence="3" id="KW-1185">Reference proteome</keyword>
<evidence type="ECO:0000313" key="3">
    <source>
        <dbReference type="Proteomes" id="UP000001476"/>
    </source>
</evidence>
<dbReference type="KEGG" id="eel:EUBELI_00974"/>
<evidence type="ECO:0000313" key="2">
    <source>
        <dbReference type="EMBL" id="ACR71975.1"/>
    </source>
</evidence>
<name>C4Z062_LACE2</name>
<dbReference type="Proteomes" id="UP000001476">
    <property type="component" value="Chromosome"/>
</dbReference>
<gene>
    <name evidence="2" type="ordered locus">EUBELI_00974</name>
</gene>
<sequence>MLILPSKDNLQEGVLMNKKSFWLYVVIMTMAVIAVVLAIFILVVTDNKKPSNQHFKEEVSSQVTKVTESEEYQYVLKYERETLRIYRNIADEGREVFYDYADINIDSLPDDIRERLTKGIYFEGEAQLYDFLQTYSS</sequence>
<evidence type="ECO:0000256" key="1">
    <source>
        <dbReference type="SAM" id="Phobius"/>
    </source>
</evidence>
<dbReference type="EMBL" id="CP001104">
    <property type="protein sequence ID" value="ACR71975.1"/>
    <property type="molecule type" value="Genomic_DNA"/>
</dbReference>
<dbReference type="HOGENOM" id="CLU_1862165_0_0_9"/>
<accession>C4Z062</accession>